<dbReference type="InterPro" id="IPR015865">
    <property type="entry name" value="Riboflavin_kinase_bac/euk"/>
</dbReference>
<keyword evidence="6 14" id="KW-0548">Nucleotidyltransferase</keyword>
<keyword evidence="8 14" id="KW-0418">Kinase</keyword>
<dbReference type="Pfam" id="PF06574">
    <property type="entry name" value="FAD_syn"/>
    <property type="match status" value="1"/>
</dbReference>
<dbReference type="InterPro" id="IPR023465">
    <property type="entry name" value="Riboflavin_kinase_dom_sf"/>
</dbReference>
<dbReference type="InterPro" id="IPR023468">
    <property type="entry name" value="Riboflavin_kinase"/>
</dbReference>
<evidence type="ECO:0000256" key="13">
    <source>
        <dbReference type="ARBA" id="ARBA00049494"/>
    </source>
</evidence>
<dbReference type="UniPathway" id="UPA00276">
    <property type="reaction ID" value="UER00406"/>
</dbReference>
<dbReference type="EC" id="2.7.7.2" evidence="14"/>
<comment type="pathway">
    <text evidence="2 14">Cofactor biosynthesis; FMN biosynthesis; FMN from riboflavin (ATP route): step 1/1.</text>
</comment>
<dbReference type="GO" id="GO:0003919">
    <property type="term" value="F:FMN adenylyltransferase activity"/>
    <property type="evidence" value="ECO:0007669"/>
    <property type="project" value="UniProtKB-UniRule"/>
</dbReference>
<keyword evidence="17" id="KW-1185">Reference proteome</keyword>
<evidence type="ECO:0000256" key="8">
    <source>
        <dbReference type="ARBA" id="ARBA00022777"/>
    </source>
</evidence>
<dbReference type="GO" id="GO:0009398">
    <property type="term" value="P:FMN biosynthetic process"/>
    <property type="evidence" value="ECO:0007669"/>
    <property type="project" value="UniProtKB-UniRule"/>
</dbReference>
<evidence type="ECO:0000256" key="7">
    <source>
        <dbReference type="ARBA" id="ARBA00022741"/>
    </source>
</evidence>
<dbReference type="GO" id="GO:0009231">
    <property type="term" value="P:riboflavin biosynthetic process"/>
    <property type="evidence" value="ECO:0007669"/>
    <property type="project" value="InterPro"/>
</dbReference>
<comment type="catalytic activity">
    <reaction evidence="12 14">
        <text>riboflavin + ATP = FMN + ADP + H(+)</text>
        <dbReference type="Rhea" id="RHEA:14357"/>
        <dbReference type="ChEBI" id="CHEBI:15378"/>
        <dbReference type="ChEBI" id="CHEBI:30616"/>
        <dbReference type="ChEBI" id="CHEBI:57986"/>
        <dbReference type="ChEBI" id="CHEBI:58210"/>
        <dbReference type="ChEBI" id="CHEBI:456216"/>
        <dbReference type="EC" id="2.7.1.26"/>
    </reaction>
</comment>
<evidence type="ECO:0000256" key="9">
    <source>
        <dbReference type="ARBA" id="ARBA00022827"/>
    </source>
</evidence>
<dbReference type="GO" id="GO:0005524">
    <property type="term" value="F:ATP binding"/>
    <property type="evidence" value="ECO:0007669"/>
    <property type="project" value="UniProtKB-UniRule"/>
</dbReference>
<comment type="similarity">
    <text evidence="14">Belongs to the ribF family.</text>
</comment>
<evidence type="ECO:0000256" key="1">
    <source>
        <dbReference type="ARBA" id="ARBA00004726"/>
    </source>
</evidence>
<keyword evidence="4 14" id="KW-0288">FMN</keyword>
<reference evidence="16 17" key="1">
    <citation type="journal article" date="2019" name="ISME J.">
        <title>Genome analyses of uncultured TG2/ZB3 bacteria in 'Margulisbacteria' specifically attached to ectosymbiotic spirochetes of protists in the termite gut.</title>
        <authorList>
            <person name="Utami Y.D."/>
            <person name="Kuwahara H."/>
            <person name="Igai K."/>
            <person name="Murakami T."/>
            <person name="Sugaya K."/>
            <person name="Morikawa T."/>
            <person name="Nagura Y."/>
            <person name="Yuki M."/>
            <person name="Deevong P."/>
            <person name="Inoue T."/>
            <person name="Kihara K."/>
            <person name="Lo N."/>
            <person name="Yamada A."/>
            <person name="Ohkuma M."/>
            <person name="Hongoh Y."/>
        </authorList>
    </citation>
    <scope>NUCLEOTIDE SEQUENCE [LARGE SCALE GENOMIC DNA]</scope>
    <source>
        <strain evidence="16">NkOx7-02</strain>
    </source>
</reference>
<keyword evidence="3 14" id="KW-0285">Flavoprotein</keyword>
<comment type="caution">
    <text evidence="16">The sequence shown here is derived from an EMBL/GenBank/DDBJ whole genome shotgun (WGS) entry which is preliminary data.</text>
</comment>
<dbReference type="AlphaFoldDB" id="A0A388TE69"/>
<keyword evidence="9 14" id="KW-0274">FAD</keyword>
<keyword evidence="5 14" id="KW-0808">Transferase</keyword>
<dbReference type="InterPro" id="IPR002606">
    <property type="entry name" value="Riboflavin_kinase_bac"/>
</dbReference>
<evidence type="ECO:0000256" key="5">
    <source>
        <dbReference type="ARBA" id="ARBA00022679"/>
    </source>
</evidence>
<evidence type="ECO:0000256" key="11">
    <source>
        <dbReference type="ARBA" id="ARBA00023268"/>
    </source>
</evidence>
<sequence length="272" mass="31298">MKIAIGVFDGVHRGHQKVIEQAHLVLTIAPHPNPDLELLTTPAEKKDLLGNMAEFKFTPRRARLTPENFIVWLKQKYNPTEIIVGHDFHFGWQRQGNTATLRKLGKKYKIAVTEIPEYVYKKEPVRSSTLRAYLYDGRIARVNELLGRDYQLYGRVVRGKRLGRKLGFPTINLRLAYPRKLVPRDGVYRGEAIVQNKLYTAAIFISGKTIEAHLLNFSGNLYGQKAVLFLQEYLRPIFKFKNLADLAKQIKQDIRQINSCKKTRRALRAGLS</sequence>
<dbReference type="InterPro" id="IPR015864">
    <property type="entry name" value="FAD_synthase"/>
</dbReference>
<evidence type="ECO:0000256" key="3">
    <source>
        <dbReference type="ARBA" id="ARBA00022630"/>
    </source>
</evidence>
<dbReference type="Gene3D" id="2.40.30.30">
    <property type="entry name" value="Riboflavin kinase-like"/>
    <property type="match status" value="1"/>
</dbReference>
<evidence type="ECO:0000256" key="2">
    <source>
        <dbReference type="ARBA" id="ARBA00005201"/>
    </source>
</evidence>
<evidence type="ECO:0000259" key="15">
    <source>
        <dbReference type="SMART" id="SM00904"/>
    </source>
</evidence>
<evidence type="ECO:0000256" key="14">
    <source>
        <dbReference type="PIRNR" id="PIRNR004491"/>
    </source>
</evidence>
<evidence type="ECO:0000256" key="4">
    <source>
        <dbReference type="ARBA" id="ARBA00022643"/>
    </source>
</evidence>
<organism evidence="16 17">
    <name type="scientific">Candidatus Termititenax persephonae</name>
    <dbReference type="NCBI Taxonomy" id="2218525"/>
    <lineage>
        <taxon>Bacteria</taxon>
        <taxon>Bacillati</taxon>
        <taxon>Candidatus Margulisiibacteriota</taxon>
        <taxon>Candidatus Termititenacia</taxon>
        <taxon>Candidatus Termititenacales</taxon>
        <taxon>Candidatus Termititenacaceae</taxon>
        <taxon>Candidatus Termititenax</taxon>
    </lineage>
</organism>
<keyword evidence="7 14" id="KW-0547">Nucleotide-binding</keyword>
<dbReference type="EMBL" id="BGZO01000001">
    <property type="protein sequence ID" value="GBR75320.1"/>
    <property type="molecule type" value="Genomic_DNA"/>
</dbReference>
<dbReference type="CDD" id="cd02064">
    <property type="entry name" value="FAD_synthetase_N"/>
    <property type="match status" value="1"/>
</dbReference>
<keyword evidence="11" id="KW-0511">Multifunctional enzyme</keyword>
<dbReference type="UniPathway" id="UPA00277">
    <property type="reaction ID" value="UER00407"/>
</dbReference>
<dbReference type="SMART" id="SM00904">
    <property type="entry name" value="Flavokinase"/>
    <property type="match status" value="1"/>
</dbReference>
<proteinExistence type="inferred from homology"/>
<dbReference type="SUPFAM" id="SSF52374">
    <property type="entry name" value="Nucleotidylyl transferase"/>
    <property type="match status" value="1"/>
</dbReference>
<dbReference type="GO" id="GO:0008531">
    <property type="term" value="F:riboflavin kinase activity"/>
    <property type="evidence" value="ECO:0007669"/>
    <property type="project" value="UniProtKB-UniRule"/>
</dbReference>
<comment type="catalytic activity">
    <reaction evidence="13 14">
        <text>FMN + ATP + H(+) = FAD + diphosphate</text>
        <dbReference type="Rhea" id="RHEA:17237"/>
        <dbReference type="ChEBI" id="CHEBI:15378"/>
        <dbReference type="ChEBI" id="CHEBI:30616"/>
        <dbReference type="ChEBI" id="CHEBI:33019"/>
        <dbReference type="ChEBI" id="CHEBI:57692"/>
        <dbReference type="ChEBI" id="CHEBI:58210"/>
        <dbReference type="EC" id="2.7.7.2"/>
    </reaction>
</comment>
<dbReference type="PANTHER" id="PTHR22749">
    <property type="entry name" value="RIBOFLAVIN KINASE/FMN ADENYLYLTRANSFERASE"/>
    <property type="match status" value="1"/>
</dbReference>
<dbReference type="PANTHER" id="PTHR22749:SF6">
    <property type="entry name" value="RIBOFLAVIN KINASE"/>
    <property type="match status" value="1"/>
</dbReference>
<evidence type="ECO:0000256" key="10">
    <source>
        <dbReference type="ARBA" id="ARBA00022840"/>
    </source>
</evidence>
<evidence type="ECO:0000256" key="6">
    <source>
        <dbReference type="ARBA" id="ARBA00022695"/>
    </source>
</evidence>
<protein>
    <recommendedName>
        <fullName evidence="14">Riboflavin biosynthesis protein</fullName>
    </recommendedName>
    <domain>
        <recommendedName>
            <fullName evidence="14">Riboflavin kinase</fullName>
            <ecNumber evidence="14">2.7.1.26</ecNumber>
        </recommendedName>
        <alternativeName>
            <fullName evidence="14">Flavokinase</fullName>
        </alternativeName>
    </domain>
    <domain>
        <recommendedName>
            <fullName evidence="14">FMN adenylyltransferase</fullName>
            <ecNumber evidence="14">2.7.7.2</ecNumber>
        </recommendedName>
        <alternativeName>
            <fullName evidence="14">FAD pyrophosphorylase</fullName>
        </alternativeName>
        <alternativeName>
            <fullName evidence="14">FAD synthase</fullName>
        </alternativeName>
    </domain>
</protein>
<evidence type="ECO:0000313" key="16">
    <source>
        <dbReference type="EMBL" id="GBR75320.1"/>
    </source>
</evidence>
<keyword evidence="10 14" id="KW-0067">ATP-binding</keyword>
<evidence type="ECO:0000313" key="17">
    <source>
        <dbReference type="Proteomes" id="UP000275925"/>
    </source>
</evidence>
<dbReference type="GO" id="GO:0006747">
    <property type="term" value="P:FAD biosynthetic process"/>
    <property type="evidence" value="ECO:0007669"/>
    <property type="project" value="UniProtKB-UniRule"/>
</dbReference>
<dbReference type="Gene3D" id="3.40.50.620">
    <property type="entry name" value="HUPs"/>
    <property type="match status" value="1"/>
</dbReference>
<name>A0A388TE69_9BACT</name>
<dbReference type="Pfam" id="PF01687">
    <property type="entry name" value="Flavokinase"/>
    <property type="match status" value="1"/>
</dbReference>
<comment type="pathway">
    <text evidence="1 14">Cofactor biosynthesis; FAD biosynthesis; FAD from FMN: step 1/1.</text>
</comment>
<feature type="domain" description="Riboflavin kinase" evidence="15">
    <location>
        <begin position="145"/>
        <end position="262"/>
    </location>
</feature>
<dbReference type="SUPFAM" id="SSF82114">
    <property type="entry name" value="Riboflavin kinase-like"/>
    <property type="match status" value="1"/>
</dbReference>
<evidence type="ECO:0000256" key="12">
    <source>
        <dbReference type="ARBA" id="ARBA00047880"/>
    </source>
</evidence>
<gene>
    <name evidence="16" type="primary">ribF</name>
    <name evidence="16" type="ORF">NO2_0008</name>
</gene>
<dbReference type="PIRSF" id="PIRSF004491">
    <property type="entry name" value="FAD_Synth"/>
    <property type="match status" value="1"/>
</dbReference>
<dbReference type="Proteomes" id="UP000275925">
    <property type="component" value="Unassembled WGS sequence"/>
</dbReference>
<accession>A0A388TE69</accession>
<dbReference type="EC" id="2.7.1.26" evidence="14"/>
<dbReference type="InterPro" id="IPR014729">
    <property type="entry name" value="Rossmann-like_a/b/a_fold"/>
</dbReference>